<gene>
    <name evidence="1" type="ORF">BUALT_Bualt19G0021500</name>
</gene>
<dbReference type="AlphaFoldDB" id="A0AAV6W4Z1"/>
<protein>
    <submittedName>
        <fullName evidence="1">Uncharacterized protein</fullName>
    </submittedName>
</protein>
<evidence type="ECO:0000313" key="1">
    <source>
        <dbReference type="EMBL" id="KAG8363427.1"/>
    </source>
</evidence>
<proteinExistence type="predicted"/>
<dbReference type="Proteomes" id="UP000826271">
    <property type="component" value="Unassembled WGS sequence"/>
</dbReference>
<organism evidence="1 2">
    <name type="scientific">Buddleja alternifolia</name>
    <dbReference type="NCBI Taxonomy" id="168488"/>
    <lineage>
        <taxon>Eukaryota</taxon>
        <taxon>Viridiplantae</taxon>
        <taxon>Streptophyta</taxon>
        <taxon>Embryophyta</taxon>
        <taxon>Tracheophyta</taxon>
        <taxon>Spermatophyta</taxon>
        <taxon>Magnoliopsida</taxon>
        <taxon>eudicotyledons</taxon>
        <taxon>Gunneridae</taxon>
        <taxon>Pentapetalae</taxon>
        <taxon>asterids</taxon>
        <taxon>lamiids</taxon>
        <taxon>Lamiales</taxon>
        <taxon>Scrophulariaceae</taxon>
        <taxon>Buddlejeae</taxon>
        <taxon>Buddleja</taxon>
    </lineage>
</organism>
<sequence length="102" mass="11331">MIEEVNLNMENRVTEKSTLQPSCGGKQTTNPSHNEEIMLDKVEDSSGNIRGLKIKRNSRSTSGKIPRSGLEAVAGKRKSKHNKESSFVNEHNGQLNVIFCFS</sequence>
<keyword evidence="2" id="KW-1185">Reference proteome</keyword>
<dbReference type="EMBL" id="WHWC01000019">
    <property type="protein sequence ID" value="KAG8363427.1"/>
    <property type="molecule type" value="Genomic_DNA"/>
</dbReference>
<comment type="caution">
    <text evidence="1">The sequence shown here is derived from an EMBL/GenBank/DDBJ whole genome shotgun (WGS) entry which is preliminary data.</text>
</comment>
<name>A0AAV6W4Z1_9LAMI</name>
<accession>A0AAV6W4Z1</accession>
<reference evidence="1" key="1">
    <citation type="submission" date="2019-10" db="EMBL/GenBank/DDBJ databases">
        <authorList>
            <person name="Zhang R."/>
            <person name="Pan Y."/>
            <person name="Wang J."/>
            <person name="Ma R."/>
            <person name="Yu S."/>
        </authorList>
    </citation>
    <scope>NUCLEOTIDE SEQUENCE</scope>
    <source>
        <strain evidence="1">LA-IB0</strain>
        <tissue evidence="1">Leaf</tissue>
    </source>
</reference>
<evidence type="ECO:0000313" key="2">
    <source>
        <dbReference type="Proteomes" id="UP000826271"/>
    </source>
</evidence>